<keyword evidence="2" id="KW-0472">Membrane</keyword>
<reference evidence="4" key="1">
    <citation type="journal article" date="2014" name="Genome Biol. Evol.">
        <title>Gene Loss Rather Than Gene Gain Is Associated with a Host Jump from Monocots to Dicots in the Smut Fungus Melanopsichium pennsylvanicum.</title>
        <authorList>
            <person name="Sharma R."/>
            <person name="Mishra B."/>
            <person name="Runge F."/>
            <person name="Thines M."/>
        </authorList>
    </citation>
    <scope>NUCLEOTIDE SEQUENCE</scope>
    <source>
        <strain evidence="4">4</strain>
    </source>
</reference>
<feature type="region of interest" description="Disordered" evidence="1">
    <location>
        <begin position="204"/>
        <end position="256"/>
    </location>
</feature>
<evidence type="ECO:0000259" key="3">
    <source>
        <dbReference type="Pfam" id="PF08508"/>
    </source>
</evidence>
<evidence type="ECO:0000256" key="2">
    <source>
        <dbReference type="SAM" id="Phobius"/>
    </source>
</evidence>
<protein>
    <recommendedName>
        <fullName evidence="3">DUF1746 domain-containing protein</fullName>
    </recommendedName>
</protein>
<dbReference type="GO" id="GO:0032933">
    <property type="term" value="P:SREBP signaling pathway"/>
    <property type="evidence" value="ECO:0007669"/>
    <property type="project" value="InterPro"/>
</dbReference>
<dbReference type="PANTHER" id="PTHR39405">
    <property type="entry name" value="DSC E3 UBIQUITIN LIGASE COMPLEX SUBUNIT 4"/>
    <property type="match status" value="1"/>
</dbReference>
<feature type="region of interest" description="Disordered" evidence="1">
    <location>
        <begin position="315"/>
        <end position="337"/>
    </location>
</feature>
<organism evidence="4">
    <name type="scientific">Melanopsichium pennsylvanicum 4</name>
    <dbReference type="NCBI Taxonomy" id="1398559"/>
    <lineage>
        <taxon>Eukaryota</taxon>
        <taxon>Fungi</taxon>
        <taxon>Dikarya</taxon>
        <taxon>Basidiomycota</taxon>
        <taxon>Ustilaginomycotina</taxon>
        <taxon>Ustilaginomycetes</taxon>
        <taxon>Ustilaginales</taxon>
        <taxon>Ustilaginaceae</taxon>
        <taxon>Melanopsichium</taxon>
    </lineage>
</organism>
<proteinExistence type="predicted"/>
<dbReference type="InterPro" id="IPR013715">
    <property type="entry name" value="DUF1746"/>
</dbReference>
<keyword evidence="2" id="KW-1133">Transmembrane helix</keyword>
<dbReference type="GO" id="GO:0044695">
    <property type="term" value="C:Dsc E3 ubiquitin ligase complex"/>
    <property type="evidence" value="ECO:0007669"/>
    <property type="project" value="InterPro"/>
</dbReference>
<feature type="transmembrane region" description="Helical" evidence="2">
    <location>
        <begin position="12"/>
        <end position="35"/>
    </location>
</feature>
<evidence type="ECO:0000313" key="4">
    <source>
        <dbReference type="EMBL" id="CDI55127.1"/>
    </source>
</evidence>
<feature type="domain" description="DUF1746" evidence="3">
    <location>
        <begin position="11"/>
        <end position="119"/>
    </location>
</feature>
<feature type="transmembrane region" description="Helical" evidence="2">
    <location>
        <begin position="106"/>
        <end position="124"/>
    </location>
</feature>
<feature type="transmembrane region" description="Helical" evidence="2">
    <location>
        <begin position="55"/>
        <end position="72"/>
    </location>
</feature>
<name>A0A077R7W6_9BASI</name>
<dbReference type="InterPro" id="IPR038967">
    <property type="entry name" value="Dsc4-like"/>
</dbReference>
<accession>A0A077R7W6</accession>
<dbReference type="GO" id="GO:0005783">
    <property type="term" value="C:endoplasmic reticulum"/>
    <property type="evidence" value="ECO:0007669"/>
    <property type="project" value="TreeGrafter"/>
</dbReference>
<dbReference type="AlphaFoldDB" id="A0A077R7W6"/>
<dbReference type="Pfam" id="PF08508">
    <property type="entry name" value="DUF1746"/>
    <property type="match status" value="1"/>
</dbReference>
<evidence type="ECO:0000256" key="1">
    <source>
        <dbReference type="SAM" id="MobiDB-lite"/>
    </source>
</evidence>
<keyword evidence="2" id="KW-0812">Transmembrane</keyword>
<dbReference type="EMBL" id="HG529637">
    <property type="protein sequence ID" value="CDI55127.1"/>
    <property type="molecule type" value="Genomic_DNA"/>
</dbReference>
<sequence>MYFERKQLVQSLDLLCFTLFVYTYLLDNRTFLLIIKAALQVQFCNPVQMHPTWSLPFFVVFLLTLNTLLAIAHQWTPARITNTGDAIFIDFIGHTASTLPNRLHMLFIDAAVCFVQLLMVVVAFEMGKDETRPDGELSGLDDLTSLLEEEDIGQGWDVRDEEAAMFGLDEQEERKRQRSTLTHHIAVIQFRPIIDQILSRHFLPAPPAEGTNDAPSSDPTALAVPSLTDSARPDTTRIRRFSRRPRSGPLSNTLTQEPSYVGLGPVSADNSWPPMWLILARNMIGGEQRMPSFRPMRGLASIRDNITRRFRRNIGHAAAPDRSQYTRVNPDAPPNTV</sequence>
<dbReference type="PANTHER" id="PTHR39405:SF1">
    <property type="entry name" value="DSC E3 UBIQUITIN LIGASE COMPLEX SUBUNIT 4"/>
    <property type="match status" value="1"/>
</dbReference>